<protein>
    <recommendedName>
        <fullName evidence="7">AlgX/AlgJ SGNH hydrolase-like domain-containing protein</fullName>
    </recommendedName>
</protein>
<organism evidence="8 9">
    <name type="scientific">Roseococcus pinisoli</name>
    <dbReference type="NCBI Taxonomy" id="2835040"/>
    <lineage>
        <taxon>Bacteria</taxon>
        <taxon>Pseudomonadati</taxon>
        <taxon>Pseudomonadota</taxon>
        <taxon>Alphaproteobacteria</taxon>
        <taxon>Acetobacterales</taxon>
        <taxon>Roseomonadaceae</taxon>
        <taxon>Roseococcus</taxon>
    </lineage>
</organism>
<feature type="domain" description="AlgX/AlgJ SGNH hydrolase-like" evidence="7">
    <location>
        <begin position="96"/>
        <end position="313"/>
    </location>
</feature>
<keyword evidence="5" id="KW-0574">Periplasm</keyword>
<keyword evidence="6" id="KW-0016">Alginate biosynthesis</keyword>
<dbReference type="Proteomes" id="UP000766336">
    <property type="component" value="Unassembled WGS sequence"/>
</dbReference>
<evidence type="ECO:0000256" key="4">
    <source>
        <dbReference type="ARBA" id="ARBA00022729"/>
    </source>
</evidence>
<reference evidence="8 9" key="1">
    <citation type="submission" date="2021-05" db="EMBL/GenBank/DDBJ databases">
        <title>Roseococcus sp. XZZS9, whole genome shotgun sequencing project.</title>
        <authorList>
            <person name="Zhao G."/>
            <person name="Shen L."/>
        </authorList>
    </citation>
    <scope>NUCLEOTIDE SEQUENCE [LARGE SCALE GENOMIC DNA]</scope>
    <source>
        <strain evidence="8 9">XZZS9</strain>
    </source>
</reference>
<evidence type="ECO:0000256" key="2">
    <source>
        <dbReference type="ARBA" id="ARBA00005182"/>
    </source>
</evidence>
<gene>
    <name evidence="8" type="ORF">KHU32_14020</name>
</gene>
<comment type="caution">
    <text evidence="8">The sequence shown here is derived from an EMBL/GenBank/DDBJ whole genome shotgun (WGS) entry which is preliminary data.</text>
</comment>
<proteinExistence type="predicted"/>
<evidence type="ECO:0000313" key="8">
    <source>
        <dbReference type="EMBL" id="MBS7812064.1"/>
    </source>
</evidence>
<evidence type="ECO:0000313" key="9">
    <source>
        <dbReference type="Proteomes" id="UP000766336"/>
    </source>
</evidence>
<evidence type="ECO:0000256" key="5">
    <source>
        <dbReference type="ARBA" id="ARBA00022764"/>
    </source>
</evidence>
<evidence type="ECO:0000259" key="7">
    <source>
        <dbReference type="Pfam" id="PF16822"/>
    </source>
</evidence>
<evidence type="ECO:0000256" key="1">
    <source>
        <dbReference type="ARBA" id="ARBA00004418"/>
    </source>
</evidence>
<keyword evidence="4" id="KW-0732">Signal</keyword>
<keyword evidence="9" id="KW-1185">Reference proteome</keyword>
<evidence type="ECO:0000256" key="6">
    <source>
        <dbReference type="ARBA" id="ARBA00022841"/>
    </source>
</evidence>
<sequence>MMPLFFRYRRGWILCLVAVLSAPLIVGLLFPGTKRSPDEFRPSAAAPPMPQGWREWLSFPARIDPWLRDNFGLRRQMIHAQALVAHRLLGSGNDSVLIGKRWQLFYRTEGTVEQSAGLLIRENQVRQTADLIQQVDAILAARGIAFIFGVPPNGSTIYHDLLPRWARRGDRATEYDLLITALHERGVRMLDMRPSLRAARGAGRVYFRYDTHWNPAGALAGYNAVVSAMGHEAWRADHAGIFGPITQRSGSDLARMLGLSADLSEPVRYLTVPVPQGETLQGTPPFPPPFVTTSERSEGPTILILGDSFSNAEVLRLTAQHARRAVWLHHEACHFDWKLIDQFQPDEVWWLPVERAMLCWPDRRPRNMPEAPAAPHSPR</sequence>
<dbReference type="RefSeq" id="WP_213670700.1">
    <property type="nucleotide sequence ID" value="NZ_JAHCDA010000002.1"/>
</dbReference>
<dbReference type="Pfam" id="PF16822">
    <property type="entry name" value="ALGX"/>
    <property type="match status" value="1"/>
</dbReference>
<dbReference type="EMBL" id="JAHCDA010000002">
    <property type="protein sequence ID" value="MBS7812064.1"/>
    <property type="molecule type" value="Genomic_DNA"/>
</dbReference>
<comment type="pathway">
    <text evidence="2">Glycan biosynthesis; alginate biosynthesis.</text>
</comment>
<accession>A0ABS5QES1</accession>
<keyword evidence="3" id="KW-0808">Transferase</keyword>
<name>A0ABS5QES1_9PROT</name>
<evidence type="ECO:0000256" key="3">
    <source>
        <dbReference type="ARBA" id="ARBA00022679"/>
    </source>
</evidence>
<dbReference type="InterPro" id="IPR031811">
    <property type="entry name" value="ALGX/ALGJ_SGNH-like"/>
</dbReference>
<comment type="subcellular location">
    <subcellularLocation>
        <location evidence="1">Periplasm</location>
    </subcellularLocation>
</comment>